<reference evidence="1" key="1">
    <citation type="journal article" date="2015" name="Front. Microbiol.">
        <title>Combining genomic sequencing methods to explore viral diversity and reveal potential virus-host interactions.</title>
        <authorList>
            <person name="Chow C.E."/>
            <person name="Winget D.M."/>
            <person name="White R.A.III."/>
            <person name="Hallam S.J."/>
            <person name="Suttle C.A."/>
        </authorList>
    </citation>
    <scope>NUCLEOTIDE SEQUENCE</scope>
    <source>
        <strain evidence="1">Anoxic3_5</strain>
    </source>
</reference>
<accession>A0A0F7L145</accession>
<evidence type="ECO:0000313" key="1">
    <source>
        <dbReference type="EMBL" id="AKH46274.1"/>
    </source>
</evidence>
<name>A0A0F7L145_9VIRU</name>
<protein>
    <submittedName>
        <fullName evidence="1">Uncharacterized protein</fullName>
    </submittedName>
</protein>
<dbReference type="EMBL" id="KR029580">
    <property type="protein sequence ID" value="AKH46274.1"/>
    <property type="molecule type" value="Genomic_DNA"/>
</dbReference>
<proteinExistence type="predicted"/>
<reference evidence="1" key="2">
    <citation type="submission" date="2015-03" db="EMBL/GenBank/DDBJ databases">
        <authorList>
            <person name="Chow C.-E.T."/>
            <person name="Winget D.M."/>
            <person name="White R.A.III."/>
            <person name="Hallam S.J."/>
            <person name="Suttle C.A."/>
        </authorList>
    </citation>
    <scope>NUCLEOTIDE SEQUENCE</scope>
    <source>
        <strain evidence="1">Anoxic3_5</strain>
    </source>
</reference>
<organism evidence="1">
    <name type="scientific">uncultured marine virus</name>
    <dbReference type="NCBI Taxonomy" id="186617"/>
    <lineage>
        <taxon>Viruses</taxon>
        <taxon>environmental samples</taxon>
    </lineage>
</organism>
<sequence>MKIDRIFHPYWLWEEVDSNMWGTVEDKAKYLEAAIELTSDADLYGSWMVKVVKKWKYSCEHNLSHKTQNRQAWIGHAACGMALGCPEDIVRKAWWHLTKEQQDAANAKADEAIALWEELFLRGEL</sequence>